<dbReference type="InterPro" id="IPR029028">
    <property type="entry name" value="Alpha/beta_knot_MTases"/>
</dbReference>
<comment type="function">
    <text evidence="10 12">Specifically methylates the N3 position of the uracil ring of uridine 1498 (m3U1498) in 16S rRNA. Acts on the fully assembled 30S ribosomal subunit.</text>
</comment>
<evidence type="ECO:0000259" key="14">
    <source>
        <dbReference type="Pfam" id="PF20260"/>
    </source>
</evidence>
<dbReference type="eggNOG" id="COG1385">
    <property type="taxonomic scope" value="Bacteria"/>
</dbReference>
<reference evidence="15 16" key="1">
    <citation type="journal article" date="2002" name="DNA Res.">
        <title>Complete genome structure of the thermophilic cyanobacterium Thermosynechococcus elongatus BP-1.</title>
        <authorList>
            <person name="Nakamura Y."/>
            <person name="Kaneko T."/>
            <person name="Sato S."/>
            <person name="Ikeuchi M."/>
            <person name="Katoh H."/>
            <person name="Sasamoto S."/>
            <person name="Watanabe A."/>
            <person name="Iriguchi M."/>
            <person name="Kawashima K."/>
            <person name="Kimura T."/>
            <person name="Kishida Y."/>
            <person name="Kiyokawa C."/>
            <person name="Kohara M."/>
            <person name="Matsumoto M."/>
            <person name="Matsuno A."/>
            <person name="Nakazaki N."/>
            <person name="Shimpo S."/>
            <person name="Sugimoto M."/>
            <person name="Takeuchi C."/>
            <person name="Yamada M."/>
            <person name="Tabata S."/>
        </authorList>
    </citation>
    <scope>NUCLEOTIDE SEQUENCE [LARGE SCALE GENOMIC DNA]</scope>
    <source>
        <strain evidence="16">IAM M-273 / NIES-2133 / BP-1</strain>
    </source>
</reference>
<evidence type="ECO:0000259" key="13">
    <source>
        <dbReference type="Pfam" id="PF04452"/>
    </source>
</evidence>
<evidence type="ECO:0000256" key="9">
    <source>
        <dbReference type="ARBA" id="ARBA00022691"/>
    </source>
</evidence>
<dbReference type="PANTHER" id="PTHR30027:SF3">
    <property type="entry name" value="16S RRNA (URACIL(1498)-N(3))-METHYLTRANSFERASE"/>
    <property type="match status" value="1"/>
</dbReference>
<dbReference type="InterPro" id="IPR046886">
    <property type="entry name" value="RsmE_MTase_dom"/>
</dbReference>
<evidence type="ECO:0000313" key="15">
    <source>
        <dbReference type="EMBL" id="BAC09298.1"/>
    </source>
</evidence>
<comment type="catalytic activity">
    <reaction evidence="11 12">
        <text>uridine(1498) in 16S rRNA + S-adenosyl-L-methionine = N(3)-methyluridine(1498) in 16S rRNA + S-adenosyl-L-homocysteine + H(+)</text>
        <dbReference type="Rhea" id="RHEA:42920"/>
        <dbReference type="Rhea" id="RHEA-COMP:10283"/>
        <dbReference type="Rhea" id="RHEA-COMP:10284"/>
        <dbReference type="ChEBI" id="CHEBI:15378"/>
        <dbReference type="ChEBI" id="CHEBI:57856"/>
        <dbReference type="ChEBI" id="CHEBI:59789"/>
        <dbReference type="ChEBI" id="CHEBI:65315"/>
        <dbReference type="ChEBI" id="CHEBI:74502"/>
        <dbReference type="EC" id="2.1.1.193"/>
    </reaction>
</comment>
<keyword evidence="7 12" id="KW-0489">Methyltransferase</keyword>
<dbReference type="EC" id="2.1.1.193" evidence="3 12"/>
<name>Q8DI45_THEVB</name>
<evidence type="ECO:0000256" key="4">
    <source>
        <dbReference type="ARBA" id="ARBA00013673"/>
    </source>
</evidence>
<dbReference type="GO" id="GO:0070042">
    <property type="term" value="F:rRNA (uridine-N3-)-methyltransferase activity"/>
    <property type="evidence" value="ECO:0007669"/>
    <property type="project" value="TreeGrafter"/>
</dbReference>
<dbReference type="Gene3D" id="3.40.1280.10">
    <property type="match status" value="1"/>
</dbReference>
<evidence type="ECO:0000256" key="7">
    <source>
        <dbReference type="ARBA" id="ARBA00022603"/>
    </source>
</evidence>
<dbReference type="InterPro" id="IPR029026">
    <property type="entry name" value="tRNA_m1G_MTases_N"/>
</dbReference>
<sequence length="270" mass="30132">MATTIPVEPATPCVPWWSGYAVSVPRHSMRSPQRLIVQGRQILDQCVTLTAEQQHYLYHVLRLKVGDELWILDGQGQRWLGQIQGKTVKLLRPDCRETELSTEIILCLALLKAANFEQVLQQATELGVKRIVPIQTARSLLQPSINKYQRWQRILQEAAEQSERLYVPALSDPLSVAEMVSLTPKGYIASLAAPELLWDCLPQMNLSEPIYLAIGPEGGWTASELEQVLAAGWQAVSLGRRTLRAVTAAIASLSVVSHYAERHCVSPQQH</sequence>
<dbReference type="SUPFAM" id="SSF75217">
    <property type="entry name" value="alpha/beta knot"/>
    <property type="match status" value="1"/>
</dbReference>
<evidence type="ECO:0000256" key="12">
    <source>
        <dbReference type="PIRNR" id="PIRNR015601"/>
    </source>
</evidence>
<keyword evidence="9 12" id="KW-0949">S-adenosyl-L-methionine</keyword>
<evidence type="ECO:0000256" key="3">
    <source>
        <dbReference type="ARBA" id="ARBA00012328"/>
    </source>
</evidence>
<evidence type="ECO:0000256" key="6">
    <source>
        <dbReference type="ARBA" id="ARBA00022552"/>
    </source>
</evidence>
<dbReference type="EnsemblBacteria" id="BAC09298">
    <property type="protein sequence ID" value="BAC09298"/>
    <property type="gene ID" value="BAC09298"/>
</dbReference>
<dbReference type="Proteomes" id="UP000000440">
    <property type="component" value="Chromosome"/>
</dbReference>
<evidence type="ECO:0000256" key="10">
    <source>
        <dbReference type="ARBA" id="ARBA00025699"/>
    </source>
</evidence>
<dbReference type="InterPro" id="IPR006700">
    <property type="entry name" value="RsmE"/>
</dbReference>
<dbReference type="STRING" id="197221.gene:10748350"/>
<dbReference type="InterPro" id="IPR015947">
    <property type="entry name" value="PUA-like_sf"/>
</dbReference>
<evidence type="ECO:0000256" key="1">
    <source>
        <dbReference type="ARBA" id="ARBA00004496"/>
    </source>
</evidence>
<dbReference type="NCBIfam" id="TIGR00046">
    <property type="entry name" value="RsmE family RNA methyltransferase"/>
    <property type="match status" value="1"/>
</dbReference>
<gene>
    <name evidence="15" type="ordered locus">tlr1746</name>
</gene>
<keyword evidence="6 12" id="KW-0698">rRNA processing</keyword>
<feature type="domain" description="Ribosomal RNA small subunit methyltransferase E PUA-like" evidence="14">
    <location>
        <begin position="49"/>
        <end position="85"/>
    </location>
</feature>
<comment type="subcellular location">
    <subcellularLocation>
        <location evidence="1 12">Cytoplasm</location>
    </subcellularLocation>
</comment>
<dbReference type="SUPFAM" id="SSF88697">
    <property type="entry name" value="PUA domain-like"/>
    <property type="match status" value="1"/>
</dbReference>
<evidence type="ECO:0000256" key="8">
    <source>
        <dbReference type="ARBA" id="ARBA00022679"/>
    </source>
</evidence>
<organism evidence="15 16">
    <name type="scientific">Thermosynechococcus vestitus (strain NIES-2133 / IAM M-273 / BP-1)</name>
    <dbReference type="NCBI Taxonomy" id="197221"/>
    <lineage>
        <taxon>Bacteria</taxon>
        <taxon>Bacillati</taxon>
        <taxon>Cyanobacteriota</taxon>
        <taxon>Cyanophyceae</taxon>
        <taxon>Acaryochloridales</taxon>
        <taxon>Thermosynechococcaceae</taxon>
        <taxon>Thermosynechococcus</taxon>
    </lineage>
</organism>
<comment type="similarity">
    <text evidence="2 12">Belongs to the RNA methyltransferase RsmE family.</text>
</comment>
<evidence type="ECO:0000256" key="2">
    <source>
        <dbReference type="ARBA" id="ARBA00005528"/>
    </source>
</evidence>
<dbReference type="CDD" id="cd18084">
    <property type="entry name" value="RsmE-like"/>
    <property type="match status" value="1"/>
</dbReference>
<dbReference type="PIRSF" id="PIRSF015601">
    <property type="entry name" value="MTase_slr0722"/>
    <property type="match status" value="1"/>
</dbReference>
<dbReference type="KEGG" id="tel:tlr1746"/>
<dbReference type="Pfam" id="PF20260">
    <property type="entry name" value="PUA_4"/>
    <property type="match status" value="1"/>
</dbReference>
<dbReference type="PATRIC" id="fig|197221.4.peg.1827"/>
<keyword evidence="16" id="KW-1185">Reference proteome</keyword>
<protein>
    <recommendedName>
        <fullName evidence="4 12">Ribosomal RNA small subunit methyltransferase E</fullName>
        <ecNumber evidence="3 12">2.1.1.193</ecNumber>
    </recommendedName>
</protein>
<dbReference type="EMBL" id="BA000039">
    <property type="protein sequence ID" value="BAC09298.1"/>
    <property type="molecule type" value="Genomic_DNA"/>
</dbReference>
<dbReference type="InterPro" id="IPR046887">
    <property type="entry name" value="RsmE_PUA-like"/>
</dbReference>
<dbReference type="Pfam" id="PF04452">
    <property type="entry name" value="Methyltrans_RNA"/>
    <property type="match status" value="1"/>
</dbReference>
<dbReference type="AlphaFoldDB" id="Q8DI45"/>
<keyword evidence="8 12" id="KW-0808">Transferase</keyword>
<evidence type="ECO:0000256" key="5">
    <source>
        <dbReference type="ARBA" id="ARBA00022490"/>
    </source>
</evidence>
<feature type="domain" description="Ribosomal RNA small subunit methyltransferase E methyltransferase" evidence="13">
    <location>
        <begin position="99"/>
        <end position="256"/>
    </location>
</feature>
<dbReference type="GO" id="GO:0070475">
    <property type="term" value="P:rRNA base methylation"/>
    <property type="evidence" value="ECO:0007669"/>
    <property type="project" value="TreeGrafter"/>
</dbReference>
<accession>Q8DI45</accession>
<dbReference type="GO" id="GO:0005737">
    <property type="term" value="C:cytoplasm"/>
    <property type="evidence" value="ECO:0007669"/>
    <property type="project" value="UniProtKB-SubCell"/>
</dbReference>
<keyword evidence="5 12" id="KW-0963">Cytoplasm</keyword>
<proteinExistence type="inferred from homology"/>
<evidence type="ECO:0000313" key="16">
    <source>
        <dbReference type="Proteomes" id="UP000000440"/>
    </source>
</evidence>
<evidence type="ECO:0000256" key="11">
    <source>
        <dbReference type="ARBA" id="ARBA00047944"/>
    </source>
</evidence>
<dbReference type="PANTHER" id="PTHR30027">
    <property type="entry name" value="RIBOSOMAL RNA SMALL SUBUNIT METHYLTRANSFERASE E"/>
    <property type="match status" value="1"/>
</dbReference>